<sequence>MSLFLGKIHYWLFNKILWFEGLESEIINLANEQNLDIEKLSNEINLKYGEKLPNKNLEDMIDTKNIHGWLQSKIHSAEGRMATWTTTILNSNEQSIIKMEKIYIEQGIKAAKEVKSNQVIENAKEIYNSINDYILDGMPCDRVNEIIISEDDCVEYRRRICVHKDIWNKENGDVNIFYKLRCLWIKAFVNELNSDFEYTENSDGISIIKRK</sequence>
<keyword evidence="2" id="KW-1185">Reference proteome</keyword>
<accession>A0ABR7JRX6</accession>
<proteinExistence type="predicted"/>
<organism evidence="1 2">
    <name type="scientific">Romboutsia faecis</name>
    <dbReference type="NCBI Taxonomy" id="2764597"/>
    <lineage>
        <taxon>Bacteria</taxon>
        <taxon>Bacillati</taxon>
        <taxon>Bacillota</taxon>
        <taxon>Clostridia</taxon>
        <taxon>Peptostreptococcales</taxon>
        <taxon>Peptostreptococcaceae</taxon>
        <taxon>Romboutsia</taxon>
    </lineage>
</organism>
<evidence type="ECO:0008006" key="3">
    <source>
        <dbReference type="Google" id="ProtNLM"/>
    </source>
</evidence>
<evidence type="ECO:0000313" key="1">
    <source>
        <dbReference type="EMBL" id="MBC5997662.1"/>
    </source>
</evidence>
<comment type="caution">
    <text evidence="1">The sequence shown here is derived from an EMBL/GenBank/DDBJ whole genome shotgun (WGS) entry which is preliminary data.</text>
</comment>
<dbReference type="RefSeq" id="WP_153972386.1">
    <property type="nucleotide sequence ID" value="NZ_JACRWE010000006.1"/>
</dbReference>
<evidence type="ECO:0000313" key="2">
    <source>
        <dbReference type="Proteomes" id="UP000609849"/>
    </source>
</evidence>
<name>A0ABR7JRX6_9FIRM</name>
<protein>
    <recommendedName>
        <fullName evidence="3">DUF2313 domain-containing protein</fullName>
    </recommendedName>
</protein>
<gene>
    <name evidence="1" type="ORF">H8923_12885</name>
</gene>
<reference evidence="1 2" key="1">
    <citation type="submission" date="2020-08" db="EMBL/GenBank/DDBJ databases">
        <authorList>
            <person name="Liu C."/>
            <person name="Sun Q."/>
        </authorList>
    </citation>
    <scope>NUCLEOTIDE SEQUENCE [LARGE SCALE GENOMIC DNA]</scope>
    <source>
        <strain evidence="1 2">NSJ-18</strain>
    </source>
</reference>
<dbReference type="EMBL" id="JACRWE010000006">
    <property type="protein sequence ID" value="MBC5997662.1"/>
    <property type="molecule type" value="Genomic_DNA"/>
</dbReference>
<dbReference type="Proteomes" id="UP000609849">
    <property type="component" value="Unassembled WGS sequence"/>
</dbReference>